<gene>
    <name evidence="8" type="primary">tilS</name>
    <name evidence="10" type="ORF">BC792_101245</name>
</gene>
<dbReference type="InterPro" id="IPR012796">
    <property type="entry name" value="Lysidine-tRNA-synth_C"/>
</dbReference>
<comment type="domain">
    <text evidence="8">The N-terminal region contains the highly conserved SGGXDS motif, predicted to be a P-loop motif involved in ATP binding.</text>
</comment>
<dbReference type="Pfam" id="PF01171">
    <property type="entry name" value="ATP_bind_3"/>
    <property type="match status" value="1"/>
</dbReference>
<dbReference type="PANTHER" id="PTHR43033:SF1">
    <property type="entry name" value="TRNA(ILE)-LYSIDINE SYNTHASE-RELATED"/>
    <property type="match status" value="1"/>
</dbReference>
<keyword evidence="4 8" id="KW-0819">tRNA processing</keyword>
<evidence type="ECO:0000256" key="4">
    <source>
        <dbReference type="ARBA" id="ARBA00022694"/>
    </source>
</evidence>
<protein>
    <recommendedName>
        <fullName evidence="8">tRNA(Ile)-lysidine synthase</fullName>
        <ecNumber evidence="8">6.3.4.19</ecNumber>
    </recommendedName>
    <alternativeName>
        <fullName evidence="8">tRNA(Ile)-2-lysyl-cytidine synthase</fullName>
    </alternativeName>
    <alternativeName>
        <fullName evidence="8">tRNA(Ile)-lysidine synthetase</fullName>
    </alternativeName>
</protein>
<evidence type="ECO:0000256" key="7">
    <source>
        <dbReference type="ARBA" id="ARBA00048539"/>
    </source>
</evidence>
<dbReference type="OrthoDB" id="9807403at2"/>
<dbReference type="NCBIfam" id="TIGR02432">
    <property type="entry name" value="lysidine_TilS_N"/>
    <property type="match status" value="1"/>
</dbReference>
<dbReference type="GO" id="GO:0006400">
    <property type="term" value="P:tRNA modification"/>
    <property type="evidence" value="ECO:0007669"/>
    <property type="project" value="UniProtKB-UniRule"/>
</dbReference>
<evidence type="ECO:0000256" key="6">
    <source>
        <dbReference type="ARBA" id="ARBA00022840"/>
    </source>
</evidence>
<dbReference type="Pfam" id="PF11734">
    <property type="entry name" value="TilS_C"/>
    <property type="match status" value="1"/>
</dbReference>
<dbReference type="HAMAP" id="MF_01161">
    <property type="entry name" value="tRNA_Ile_lys_synt"/>
    <property type="match status" value="1"/>
</dbReference>
<dbReference type="GO" id="GO:0032267">
    <property type="term" value="F:tRNA(Ile)-lysidine synthase activity"/>
    <property type="evidence" value="ECO:0007669"/>
    <property type="project" value="UniProtKB-EC"/>
</dbReference>
<comment type="catalytic activity">
    <reaction evidence="7 8">
        <text>cytidine(34) in tRNA(Ile2) + L-lysine + ATP = lysidine(34) in tRNA(Ile2) + AMP + diphosphate + H(+)</text>
        <dbReference type="Rhea" id="RHEA:43744"/>
        <dbReference type="Rhea" id="RHEA-COMP:10625"/>
        <dbReference type="Rhea" id="RHEA-COMP:10670"/>
        <dbReference type="ChEBI" id="CHEBI:15378"/>
        <dbReference type="ChEBI" id="CHEBI:30616"/>
        <dbReference type="ChEBI" id="CHEBI:32551"/>
        <dbReference type="ChEBI" id="CHEBI:33019"/>
        <dbReference type="ChEBI" id="CHEBI:82748"/>
        <dbReference type="ChEBI" id="CHEBI:83665"/>
        <dbReference type="ChEBI" id="CHEBI:456215"/>
        <dbReference type="EC" id="6.3.4.19"/>
    </reaction>
</comment>
<reference evidence="10 11" key="1">
    <citation type="submission" date="2019-07" db="EMBL/GenBank/DDBJ databases">
        <title>Genomic Encyclopedia of Archaeal and Bacterial Type Strains, Phase II (KMG-II): from individual species to whole genera.</title>
        <authorList>
            <person name="Goeker M."/>
        </authorList>
    </citation>
    <scope>NUCLEOTIDE SEQUENCE [LARGE SCALE GENOMIC DNA]</scope>
    <source>
        <strain evidence="10 11">DSM 18850</strain>
    </source>
</reference>
<keyword evidence="2 8" id="KW-0963">Cytoplasm</keyword>
<dbReference type="InterPro" id="IPR011063">
    <property type="entry name" value="TilS/TtcA_N"/>
</dbReference>
<sequence>MDLFGRFQEFITEVIGVVKGDKILLAVSGGRDSMLMARLFLELGYPCVIAHCNFALRGEASDLDESLVRTFAQENKVPFVVRRFETETFAQAQGISIQMAARALRYEWFEMLREEQGARWIAVAQHQNDHIETVLLNLTRGTGLRGLRGILPRRNRLIRPLLFLKAEEVTFYVDRLKVPYRDDESNFSTKYARNKIRLDIIPRFKEIVPDFEVAITQNISHFQEAYDLLQSFVKPLRKQLLVEKDGDYRIDRKLLQPYLANLPLLFEIFKPFGFSKAVLADLQKSVDGNPGKRFLSDTHEMLLDRNAIWMVRLTGASVEARSRDIHPEEQQLQFGGKDIHIRVEENLEVRAGAYQAQLDMDTLKFPLYFRFWKEGDYFYPLGMQGKKKLSDFFIQEKVALHKKKCIPILVDAAGHVVWIVGYRLDNRYKISESTKKVFTLVCK</sequence>
<organism evidence="10 11">
    <name type="scientific">Sphingobacterium allocomposti</name>
    <dbReference type="NCBI Taxonomy" id="415956"/>
    <lineage>
        <taxon>Bacteria</taxon>
        <taxon>Pseudomonadati</taxon>
        <taxon>Bacteroidota</taxon>
        <taxon>Sphingobacteriia</taxon>
        <taxon>Sphingobacteriales</taxon>
        <taxon>Sphingobacteriaceae</taxon>
        <taxon>Sphingobacterium</taxon>
    </lineage>
</organism>
<dbReference type="NCBIfam" id="TIGR02433">
    <property type="entry name" value="lysidine_TilS_C"/>
    <property type="match status" value="1"/>
</dbReference>
<dbReference type="InterPro" id="IPR012795">
    <property type="entry name" value="tRNA_Ile_lys_synt_N"/>
</dbReference>
<dbReference type="AlphaFoldDB" id="A0A5S5DRT0"/>
<name>A0A5S5DRT0_9SPHI</name>
<keyword evidence="6 8" id="KW-0067">ATP-binding</keyword>
<proteinExistence type="inferred from homology"/>
<evidence type="ECO:0000256" key="3">
    <source>
        <dbReference type="ARBA" id="ARBA00022598"/>
    </source>
</evidence>
<dbReference type="GO" id="GO:0005524">
    <property type="term" value="F:ATP binding"/>
    <property type="evidence" value="ECO:0007669"/>
    <property type="project" value="UniProtKB-UniRule"/>
</dbReference>
<feature type="domain" description="Lysidine-tRNA(Ile) synthetase C-terminal" evidence="9">
    <location>
        <begin position="367"/>
        <end position="440"/>
    </location>
</feature>
<evidence type="ECO:0000313" key="10">
    <source>
        <dbReference type="EMBL" id="TYP98587.1"/>
    </source>
</evidence>
<evidence type="ECO:0000256" key="2">
    <source>
        <dbReference type="ARBA" id="ARBA00022490"/>
    </source>
</evidence>
<evidence type="ECO:0000256" key="1">
    <source>
        <dbReference type="ARBA" id="ARBA00004496"/>
    </source>
</evidence>
<evidence type="ECO:0000259" key="9">
    <source>
        <dbReference type="SMART" id="SM00977"/>
    </source>
</evidence>
<keyword evidence="11" id="KW-1185">Reference proteome</keyword>
<comment type="similarity">
    <text evidence="8">Belongs to the tRNA(Ile)-lysidine synthase family.</text>
</comment>
<dbReference type="InterPro" id="IPR012094">
    <property type="entry name" value="tRNA_Ile_lys_synt"/>
</dbReference>
<feature type="binding site" evidence="8">
    <location>
        <begin position="28"/>
        <end position="33"/>
    </location>
    <ligand>
        <name>ATP</name>
        <dbReference type="ChEBI" id="CHEBI:30616"/>
    </ligand>
</feature>
<dbReference type="PANTHER" id="PTHR43033">
    <property type="entry name" value="TRNA(ILE)-LYSIDINE SYNTHASE-RELATED"/>
    <property type="match status" value="1"/>
</dbReference>
<comment type="function">
    <text evidence="8">Ligates lysine onto the cytidine present at position 34 of the AUA codon-specific tRNA(Ile) that contains the anticodon CAU, in an ATP-dependent manner. Cytidine is converted to lysidine, thus changing the amino acid specificity of the tRNA from methionine to isoleucine.</text>
</comment>
<keyword evidence="3 8" id="KW-0436">Ligase</keyword>
<dbReference type="SMART" id="SM00977">
    <property type="entry name" value="TilS_C"/>
    <property type="match status" value="1"/>
</dbReference>
<evidence type="ECO:0000256" key="5">
    <source>
        <dbReference type="ARBA" id="ARBA00022741"/>
    </source>
</evidence>
<dbReference type="CDD" id="cd01992">
    <property type="entry name" value="TilS_N"/>
    <property type="match status" value="1"/>
</dbReference>
<dbReference type="RefSeq" id="WP_148907145.1">
    <property type="nucleotide sequence ID" value="NZ_VNHX01000001.1"/>
</dbReference>
<dbReference type="Proteomes" id="UP000325105">
    <property type="component" value="Unassembled WGS sequence"/>
</dbReference>
<dbReference type="EMBL" id="VNHX01000001">
    <property type="protein sequence ID" value="TYP98587.1"/>
    <property type="molecule type" value="Genomic_DNA"/>
</dbReference>
<dbReference type="GO" id="GO:0005737">
    <property type="term" value="C:cytoplasm"/>
    <property type="evidence" value="ECO:0007669"/>
    <property type="project" value="UniProtKB-SubCell"/>
</dbReference>
<comment type="caution">
    <text evidence="10">The sequence shown here is derived from an EMBL/GenBank/DDBJ whole genome shotgun (WGS) entry which is preliminary data.</text>
</comment>
<dbReference type="InterPro" id="IPR014729">
    <property type="entry name" value="Rossmann-like_a/b/a_fold"/>
</dbReference>
<comment type="subcellular location">
    <subcellularLocation>
        <location evidence="1 8">Cytoplasm</location>
    </subcellularLocation>
</comment>
<dbReference type="EC" id="6.3.4.19" evidence="8"/>
<accession>A0A5S5DRT0</accession>
<keyword evidence="5 8" id="KW-0547">Nucleotide-binding</keyword>
<evidence type="ECO:0000313" key="11">
    <source>
        <dbReference type="Proteomes" id="UP000325105"/>
    </source>
</evidence>
<dbReference type="SUPFAM" id="SSF56037">
    <property type="entry name" value="PheT/TilS domain"/>
    <property type="match status" value="1"/>
</dbReference>
<evidence type="ECO:0000256" key="8">
    <source>
        <dbReference type="HAMAP-Rule" id="MF_01161"/>
    </source>
</evidence>
<dbReference type="Gene3D" id="3.40.50.620">
    <property type="entry name" value="HUPs"/>
    <property type="match status" value="1"/>
</dbReference>
<dbReference type="SUPFAM" id="SSF52402">
    <property type="entry name" value="Adenine nucleotide alpha hydrolases-like"/>
    <property type="match status" value="1"/>
</dbReference>